<keyword evidence="7" id="KW-0479">Metal-binding</keyword>
<evidence type="ECO:0000256" key="3">
    <source>
        <dbReference type="ARBA" id="ARBA00001946"/>
    </source>
</evidence>
<evidence type="ECO:0000256" key="1">
    <source>
        <dbReference type="ARBA" id="ARBA00000983"/>
    </source>
</evidence>
<keyword evidence="6" id="KW-0540">Nuclease</keyword>
<dbReference type="InterPro" id="IPR049125">
    <property type="entry name" value="FAN1-like_WH"/>
</dbReference>
<protein>
    <recommendedName>
        <fullName evidence="5">phosphodiesterase I</fullName>
        <ecNumber evidence="5">3.1.4.1</ecNumber>
    </recommendedName>
</protein>
<name>A0A511QEP5_9VIBR</name>
<dbReference type="InterPro" id="IPR014883">
    <property type="entry name" value="VRR_NUC"/>
</dbReference>
<dbReference type="OrthoDB" id="9803913at2"/>
<dbReference type="InterPro" id="IPR011856">
    <property type="entry name" value="tRNA_endonuc-like_dom_sf"/>
</dbReference>
<accession>A0A511QEP5</accession>
<dbReference type="EMBL" id="BJXJ01000016">
    <property type="protein sequence ID" value="GEM75775.1"/>
    <property type="molecule type" value="Genomic_DNA"/>
</dbReference>
<evidence type="ECO:0000256" key="8">
    <source>
        <dbReference type="ARBA" id="ARBA00022801"/>
    </source>
</evidence>
<proteinExistence type="inferred from homology"/>
<dbReference type="EC" id="3.1.4.1" evidence="5"/>
<dbReference type="Proteomes" id="UP000321922">
    <property type="component" value="Unassembled WGS sequence"/>
</dbReference>
<comment type="cofactor">
    <cofactor evidence="3">
        <name>Mg(2+)</name>
        <dbReference type="ChEBI" id="CHEBI:18420"/>
    </cofactor>
</comment>
<gene>
    <name evidence="12" type="ORF">VSA01S_18870</name>
</gene>
<keyword evidence="9" id="KW-0460">Magnesium</keyword>
<dbReference type="Pfam" id="PF08774">
    <property type="entry name" value="VRR_NUC"/>
    <property type="match status" value="1"/>
</dbReference>
<keyword evidence="10" id="KW-0464">Manganese</keyword>
<evidence type="ECO:0000256" key="5">
    <source>
        <dbReference type="ARBA" id="ARBA00012029"/>
    </source>
</evidence>
<reference evidence="12 13" key="1">
    <citation type="submission" date="2019-07" db="EMBL/GenBank/DDBJ databases">
        <title>Whole genome shotgun sequence of Vibrio sagamiensis NBRC 104589.</title>
        <authorList>
            <person name="Hosoyama A."/>
            <person name="Uohara A."/>
            <person name="Ohji S."/>
            <person name="Ichikawa N."/>
        </authorList>
    </citation>
    <scope>NUCLEOTIDE SEQUENCE [LARGE SCALE GENOMIC DNA]</scope>
    <source>
        <strain evidence="12 13">NBRC 104589</strain>
    </source>
</reference>
<evidence type="ECO:0000256" key="6">
    <source>
        <dbReference type="ARBA" id="ARBA00022722"/>
    </source>
</evidence>
<evidence type="ECO:0000256" key="9">
    <source>
        <dbReference type="ARBA" id="ARBA00022842"/>
    </source>
</evidence>
<evidence type="ECO:0000313" key="13">
    <source>
        <dbReference type="Proteomes" id="UP000321922"/>
    </source>
</evidence>
<comment type="catalytic activity">
    <reaction evidence="1">
        <text>Hydrolytically removes 5'-nucleotides successively from the 3'-hydroxy termini of 3'-hydroxy-terminated oligonucleotides.</text>
        <dbReference type="EC" id="3.1.4.1"/>
    </reaction>
</comment>
<evidence type="ECO:0000256" key="4">
    <source>
        <dbReference type="ARBA" id="ARBA00005533"/>
    </source>
</evidence>
<evidence type="ECO:0000259" key="11">
    <source>
        <dbReference type="SMART" id="SM00990"/>
    </source>
</evidence>
<dbReference type="GO" id="GO:0004528">
    <property type="term" value="F:phosphodiesterase I activity"/>
    <property type="evidence" value="ECO:0007669"/>
    <property type="project" value="UniProtKB-EC"/>
</dbReference>
<evidence type="ECO:0000313" key="12">
    <source>
        <dbReference type="EMBL" id="GEM75775.1"/>
    </source>
</evidence>
<organism evidence="12 13">
    <name type="scientific">Vibrio sagamiensis NBRC 104589</name>
    <dbReference type="NCBI Taxonomy" id="1219064"/>
    <lineage>
        <taxon>Bacteria</taxon>
        <taxon>Pseudomonadati</taxon>
        <taxon>Pseudomonadota</taxon>
        <taxon>Gammaproteobacteria</taxon>
        <taxon>Vibrionales</taxon>
        <taxon>Vibrionaceae</taxon>
        <taxon>Vibrio</taxon>
    </lineage>
</organism>
<dbReference type="SMART" id="SM00990">
    <property type="entry name" value="VRR_NUC"/>
    <property type="match status" value="1"/>
</dbReference>
<comment type="similarity">
    <text evidence="4">Belongs to the FAN1 family.</text>
</comment>
<dbReference type="AlphaFoldDB" id="A0A511QEP5"/>
<dbReference type="RefSeq" id="WP_039980887.1">
    <property type="nucleotide sequence ID" value="NZ_BAOJ01000047.1"/>
</dbReference>
<sequence length="539" mass="63697">MNNINELAPDYYLSNFYKLLHHTSTWYQDLLTVEEQQWFSHFHQLSHHAQCLLVRLLSRKGTFFRSDKFNYHEIDDLQACLFELEHLKFIELSPHLSNRELASQLLTKPEILRIFPQLPRTLKKNNLIESLSEQTFKHLDTLDFTIIKLNSAHIIEVLLTLFFANARQDLSQFVLTDIGVHRFESYPLSKTLRFFDDRQQVEQLMLLGSLSDLYFQSNRKQVSNLEQLINSLPEAINHNYLDRKREQLINRIARDYERLGYFDTALSLFRQTSLPPSRERQARIHDKLDQNEHFTHLVSEMLNHPLDVSELEIAKKLDQRARRKQGLSKVHYRKPAYHSEHIELDLSKQRVELSVKNHYESLGWTVFYTENTLLNGLLGLTIWDAIYSPVEGAFINPYQSRPLDFYHESFTVKRKSMIEKSFNDLHQGQIKHLLNIFILKQGISNPLVQWSYLTKELISLALTHIPCDTLIKLFKIQLSDLRLYRNGMPDLIAFKESKFKWIEVKGPGDKLQDNQLRWIGVFNHLNLPFSVCYVSQKEF</sequence>
<dbReference type="InterPro" id="IPR033315">
    <property type="entry name" value="Fan1-like"/>
</dbReference>
<dbReference type="InterPro" id="IPR040603">
    <property type="entry name" value="FAN1_SAP_bact"/>
</dbReference>
<evidence type="ECO:0000256" key="7">
    <source>
        <dbReference type="ARBA" id="ARBA00022723"/>
    </source>
</evidence>
<keyword evidence="8" id="KW-0378">Hydrolase</keyword>
<dbReference type="GO" id="GO:0003676">
    <property type="term" value="F:nucleic acid binding"/>
    <property type="evidence" value="ECO:0007669"/>
    <property type="project" value="InterPro"/>
</dbReference>
<evidence type="ECO:0000256" key="10">
    <source>
        <dbReference type="ARBA" id="ARBA00023211"/>
    </source>
</evidence>
<feature type="domain" description="VRR-NUC" evidence="11">
    <location>
        <begin position="425"/>
        <end position="536"/>
    </location>
</feature>
<dbReference type="Pfam" id="PF21315">
    <property type="entry name" value="FAN1_HTH"/>
    <property type="match status" value="1"/>
</dbReference>
<evidence type="ECO:0000256" key="2">
    <source>
        <dbReference type="ARBA" id="ARBA00001936"/>
    </source>
</evidence>
<comment type="cofactor">
    <cofactor evidence="2">
        <name>Mn(2+)</name>
        <dbReference type="ChEBI" id="CHEBI:29035"/>
    </cofactor>
</comment>
<keyword evidence="13" id="KW-1185">Reference proteome</keyword>
<dbReference type="Gene3D" id="3.40.1350.10">
    <property type="match status" value="1"/>
</dbReference>
<dbReference type="GO" id="GO:0046872">
    <property type="term" value="F:metal ion binding"/>
    <property type="evidence" value="ECO:0007669"/>
    <property type="project" value="UniProtKB-KW"/>
</dbReference>
<dbReference type="PANTHER" id="PTHR15749">
    <property type="entry name" value="FANCONI-ASSOCIATED NUCLEASE 1"/>
    <property type="match status" value="1"/>
</dbReference>
<dbReference type="PANTHER" id="PTHR15749:SF4">
    <property type="entry name" value="FANCONI-ASSOCIATED NUCLEASE 1"/>
    <property type="match status" value="1"/>
</dbReference>
<comment type="caution">
    <text evidence="12">The sequence shown here is derived from an EMBL/GenBank/DDBJ whole genome shotgun (WGS) entry which is preliminary data.</text>
</comment>
<dbReference type="Pfam" id="PF18081">
    <property type="entry name" value="FANC_SAP"/>
    <property type="match status" value="1"/>
</dbReference>
<dbReference type="GO" id="GO:0036297">
    <property type="term" value="P:interstrand cross-link repair"/>
    <property type="evidence" value="ECO:0007669"/>
    <property type="project" value="InterPro"/>
</dbReference>